<protein>
    <submittedName>
        <fullName evidence="3">Uncharacterized protein</fullName>
    </submittedName>
</protein>
<evidence type="ECO:0000256" key="1">
    <source>
        <dbReference type="SAM" id="MobiDB-lite"/>
    </source>
</evidence>
<name>A0A9P1KZ42_PARSO</name>
<evidence type="ECO:0000313" key="4">
    <source>
        <dbReference type="Proteomes" id="UP000049685"/>
    </source>
</evidence>
<dbReference type="KEGG" id="psor:RSJ16_06950"/>
<evidence type="ECO:0000256" key="2">
    <source>
        <dbReference type="SAM" id="Phobius"/>
    </source>
</evidence>
<sequence>MKNSRKTKKMPRFMKTFSDISRIFVLSSAISISITSILLIINSVTGVFIGFRYYIMLALGMIIMLTPCWILCDCKRIFGRQPRRVIKSKSVRNKRTSRSKEPIRRRKIS</sequence>
<keyword evidence="2" id="KW-1133">Transmembrane helix</keyword>
<comment type="caution">
    <text evidence="3">The sequence shown here is derived from an EMBL/GenBank/DDBJ whole genome shotgun (WGS) entry which is preliminary data.</text>
</comment>
<keyword evidence="2" id="KW-0472">Membrane</keyword>
<feature type="region of interest" description="Disordered" evidence="1">
    <location>
        <begin position="88"/>
        <end position="109"/>
    </location>
</feature>
<dbReference type="RefSeq" id="WP_055329126.1">
    <property type="nucleotide sequence ID" value="NZ_BDJI01000002.1"/>
</dbReference>
<proteinExistence type="predicted"/>
<dbReference type="AlphaFoldDB" id="A0A9P1KZ42"/>
<dbReference type="EMBL" id="CDNY01000003">
    <property type="protein sequence ID" value="CEO32876.1"/>
    <property type="molecule type" value="Genomic_DNA"/>
</dbReference>
<keyword evidence="2" id="KW-0812">Transmembrane</keyword>
<gene>
    <name evidence="3" type="ORF">UMC4404_08561</name>
</gene>
<feature type="transmembrane region" description="Helical" evidence="2">
    <location>
        <begin position="53"/>
        <end position="72"/>
    </location>
</feature>
<evidence type="ECO:0000313" key="3">
    <source>
        <dbReference type="EMBL" id="CEO32876.1"/>
    </source>
</evidence>
<reference evidence="4" key="1">
    <citation type="submission" date="2015-01" db="EMBL/GenBank/DDBJ databases">
        <authorList>
            <person name="Aslett A.Martin."/>
            <person name="De Silva Nishadi"/>
        </authorList>
    </citation>
    <scope>NUCLEOTIDE SEQUENCE [LARGE SCALE GENOMIC DNA]</scope>
    <source>
        <strain evidence="4">UMC4404</strain>
    </source>
</reference>
<dbReference type="Proteomes" id="UP000049685">
    <property type="component" value="Unassembled WGS sequence"/>
</dbReference>
<organism evidence="3 4">
    <name type="scientific">Paraclostridium sordellii</name>
    <name type="common">Clostridium sordellii</name>
    <dbReference type="NCBI Taxonomy" id="1505"/>
    <lineage>
        <taxon>Bacteria</taxon>
        <taxon>Bacillati</taxon>
        <taxon>Bacillota</taxon>
        <taxon>Clostridia</taxon>
        <taxon>Peptostreptococcales</taxon>
        <taxon>Peptostreptococcaceae</taxon>
        <taxon>Paraclostridium</taxon>
    </lineage>
</organism>
<accession>A0A9P1KZ42</accession>
<feature type="transmembrane region" description="Helical" evidence="2">
    <location>
        <begin position="20"/>
        <end position="41"/>
    </location>
</feature>